<accession>A0ABQ4ZYI2</accession>
<evidence type="ECO:0000313" key="3">
    <source>
        <dbReference type="Proteomes" id="UP001151760"/>
    </source>
</evidence>
<organism evidence="2 3">
    <name type="scientific">Tanacetum coccineum</name>
    <dbReference type="NCBI Taxonomy" id="301880"/>
    <lineage>
        <taxon>Eukaryota</taxon>
        <taxon>Viridiplantae</taxon>
        <taxon>Streptophyta</taxon>
        <taxon>Embryophyta</taxon>
        <taxon>Tracheophyta</taxon>
        <taxon>Spermatophyta</taxon>
        <taxon>Magnoliopsida</taxon>
        <taxon>eudicotyledons</taxon>
        <taxon>Gunneridae</taxon>
        <taxon>Pentapetalae</taxon>
        <taxon>asterids</taxon>
        <taxon>campanulids</taxon>
        <taxon>Asterales</taxon>
        <taxon>Asteraceae</taxon>
        <taxon>Asteroideae</taxon>
        <taxon>Anthemideae</taxon>
        <taxon>Anthemidinae</taxon>
        <taxon>Tanacetum</taxon>
    </lineage>
</organism>
<evidence type="ECO:0000313" key="2">
    <source>
        <dbReference type="EMBL" id="GJS95072.1"/>
    </source>
</evidence>
<keyword evidence="3" id="KW-1185">Reference proteome</keyword>
<evidence type="ECO:0000256" key="1">
    <source>
        <dbReference type="SAM" id="Coils"/>
    </source>
</evidence>
<feature type="coiled-coil region" evidence="1">
    <location>
        <begin position="512"/>
        <end position="539"/>
    </location>
</feature>
<reference evidence="2" key="1">
    <citation type="journal article" date="2022" name="Int. J. Mol. Sci.">
        <title>Draft Genome of Tanacetum Coccineum: Genomic Comparison of Closely Related Tanacetum-Family Plants.</title>
        <authorList>
            <person name="Yamashiro T."/>
            <person name="Shiraishi A."/>
            <person name="Nakayama K."/>
            <person name="Satake H."/>
        </authorList>
    </citation>
    <scope>NUCLEOTIDE SEQUENCE</scope>
</reference>
<dbReference type="Proteomes" id="UP001151760">
    <property type="component" value="Unassembled WGS sequence"/>
</dbReference>
<keyword evidence="1" id="KW-0175">Coiled coil</keyword>
<protein>
    <submittedName>
        <fullName evidence="2">Uncharacterized protein</fullName>
    </submittedName>
</protein>
<reference evidence="2" key="2">
    <citation type="submission" date="2022-01" db="EMBL/GenBank/DDBJ databases">
        <authorList>
            <person name="Yamashiro T."/>
            <person name="Shiraishi A."/>
            <person name="Satake H."/>
            <person name="Nakayama K."/>
        </authorList>
    </citation>
    <scope>NUCLEOTIDE SEQUENCE</scope>
</reference>
<gene>
    <name evidence="2" type="ORF">Tco_0802040</name>
</gene>
<dbReference type="EMBL" id="BQNB010011780">
    <property type="protein sequence ID" value="GJS95072.1"/>
    <property type="molecule type" value="Genomic_DNA"/>
</dbReference>
<dbReference type="Pfam" id="PF14223">
    <property type="entry name" value="Retrotran_gag_2"/>
    <property type="match status" value="1"/>
</dbReference>
<sequence>MILKETAVVTAVTPADAIDKDQESRDYYVCSDNADVLVYRVNILNGEKETEKIDRLPRSLLIQGLPNDIYSLIDSNNTAKDLWDALERQMHGSEYGEQDRKPIILYEYETFKATEGEQLLDTYLRYLQVISDLKKCGYKKDNCELNYKFLNNLQPESKQYGTLMRQTKNLMDINIDALYNILKQNQGDVNDAMGYKKKAIMVTSYPLALVAKKTKVSKHKEKVIVQSNSKGSDDEDISDLKKITALLAKYFNGKNYYAKPTKAKVKDYNYYKTKMLLAKKYSDEQVLLAEDQAWMESSSDSNQEINANMVFMAKMEKVLSDSEESSSSAEETIAEVSYYTSDSKKFASENFNENHIVSQTDHDQSEVDHNDSEEKDHLVDKLIKTFNQNIAKCQKRIVKANQQSKDLENQNKDLQDKYDVLKNQVNTFKEKYNEFNEQIKVLNETNVDLLAQIEVLQEQLKVKHVVIDTHTECQAQYAKLEEERYQYMIRYYALFDNDKQHRKKIDEQEILFDKMSLQLVEMNNNVLRLQEKILEKQMKISELEECVRNKDLEIEKCLERLNDCKNKLPKIRQMRQTIHMIMPSKDKMYNGKKGIGFENPSYFCKAKDLRPSLYDEMVISLGY</sequence>
<comment type="caution">
    <text evidence="2">The sequence shown here is derived from an EMBL/GenBank/DDBJ whole genome shotgun (WGS) entry which is preliminary data.</text>
</comment>
<feature type="coiled-coil region" evidence="1">
    <location>
        <begin position="383"/>
        <end position="459"/>
    </location>
</feature>
<name>A0ABQ4ZYI2_9ASTR</name>
<proteinExistence type="predicted"/>